<reference evidence="1 2" key="1">
    <citation type="submission" date="2018-03" db="EMBL/GenBank/DDBJ databases">
        <title>Genomic Encyclopedia of Archaeal and Bacterial Type Strains, Phase II (KMG-II): from individual species to whole genera.</title>
        <authorList>
            <person name="Goeker M."/>
        </authorList>
    </citation>
    <scope>NUCLEOTIDE SEQUENCE [LARGE SCALE GENOMIC DNA]</scope>
    <source>
        <strain evidence="1 2">DSM 28354</strain>
    </source>
</reference>
<evidence type="ECO:0000313" key="2">
    <source>
        <dbReference type="Proteomes" id="UP000238375"/>
    </source>
</evidence>
<dbReference type="OrthoDB" id="9812600at2"/>
<dbReference type="Proteomes" id="UP000238375">
    <property type="component" value="Unassembled WGS sequence"/>
</dbReference>
<dbReference type="EMBL" id="PVTE01000010">
    <property type="protein sequence ID" value="PRY37725.1"/>
    <property type="molecule type" value="Genomic_DNA"/>
</dbReference>
<keyword evidence="2" id="KW-1185">Reference proteome</keyword>
<comment type="caution">
    <text evidence="1">The sequence shown here is derived from an EMBL/GenBank/DDBJ whole genome shotgun (WGS) entry which is preliminary data.</text>
</comment>
<proteinExistence type="predicted"/>
<gene>
    <name evidence="1" type="ORF">CLV58_110196</name>
</gene>
<dbReference type="RefSeq" id="WP_106138438.1">
    <property type="nucleotide sequence ID" value="NZ_PVTE01000010.1"/>
</dbReference>
<name>A0A2T0SWD9_9BACT</name>
<organism evidence="1 2">
    <name type="scientific">Spirosoma oryzae</name>
    <dbReference type="NCBI Taxonomy" id="1469603"/>
    <lineage>
        <taxon>Bacteria</taxon>
        <taxon>Pseudomonadati</taxon>
        <taxon>Bacteroidota</taxon>
        <taxon>Cytophagia</taxon>
        <taxon>Cytophagales</taxon>
        <taxon>Cytophagaceae</taxon>
        <taxon>Spirosoma</taxon>
    </lineage>
</organism>
<dbReference type="AlphaFoldDB" id="A0A2T0SWD9"/>
<protein>
    <submittedName>
        <fullName evidence="1">Uncharacterized protein</fullName>
    </submittedName>
</protein>
<sequence>MNRLICAVLNWLGFFVGRPISGLLTGYELPRDFSLRFDTDSPLCFGIGASRGQTIRLLQSCYKCPTNPVFESASATFSTPS</sequence>
<evidence type="ECO:0000313" key="1">
    <source>
        <dbReference type="EMBL" id="PRY37725.1"/>
    </source>
</evidence>
<accession>A0A2T0SWD9</accession>